<evidence type="ECO:0000256" key="2">
    <source>
        <dbReference type="ARBA" id="ARBA00022692"/>
    </source>
</evidence>
<comment type="subcellular location">
    <subcellularLocation>
        <location evidence="1">Membrane</location>
        <topology evidence="1">Multi-pass membrane protein</topology>
    </subcellularLocation>
</comment>
<dbReference type="EMBL" id="CAXLJL010000523">
    <property type="protein sequence ID" value="CAL5138764.1"/>
    <property type="molecule type" value="Genomic_DNA"/>
</dbReference>
<feature type="transmembrane region" description="Helical" evidence="5">
    <location>
        <begin position="280"/>
        <end position="302"/>
    </location>
</feature>
<dbReference type="PROSITE" id="PS50850">
    <property type="entry name" value="MFS"/>
    <property type="match status" value="1"/>
</dbReference>
<dbReference type="AlphaFoldDB" id="A0AAV2TR72"/>
<dbReference type="InterPro" id="IPR036259">
    <property type="entry name" value="MFS_trans_sf"/>
</dbReference>
<feature type="transmembrane region" description="Helical" evidence="5">
    <location>
        <begin position="247"/>
        <end position="268"/>
    </location>
</feature>
<feature type="transmembrane region" description="Helical" evidence="5">
    <location>
        <begin position="470"/>
        <end position="489"/>
    </location>
</feature>
<evidence type="ECO:0000259" key="6">
    <source>
        <dbReference type="PROSITE" id="PS50850"/>
    </source>
</evidence>
<feature type="transmembrane region" description="Helical" evidence="5">
    <location>
        <begin position="222"/>
        <end position="241"/>
    </location>
</feature>
<organism evidence="7 8">
    <name type="scientific">Calicophoron daubneyi</name>
    <name type="common">Rumen fluke</name>
    <name type="synonym">Paramphistomum daubneyi</name>
    <dbReference type="NCBI Taxonomy" id="300641"/>
    <lineage>
        <taxon>Eukaryota</taxon>
        <taxon>Metazoa</taxon>
        <taxon>Spiralia</taxon>
        <taxon>Lophotrochozoa</taxon>
        <taxon>Platyhelminthes</taxon>
        <taxon>Trematoda</taxon>
        <taxon>Digenea</taxon>
        <taxon>Plagiorchiida</taxon>
        <taxon>Pronocephalata</taxon>
        <taxon>Paramphistomoidea</taxon>
        <taxon>Paramphistomidae</taxon>
        <taxon>Calicophoron</taxon>
    </lineage>
</organism>
<sequence length="590" mass="66168">MTSLTVLRDENNTSHMEDEVAIDDTSGKLRLTNSDKGSVNIDQLLEEVVKPCGLWQWTVALLLLISTSSPTTFPVYANSASPHRCRMEDKVEDFIKKHNIPFTDVASRIDPWYMKNVTWPTIGSLKKGCYRYNLKWNNTGLKSILLVKNASLTSYDDVEPCPYGYLHEVSSRHYPHSVVAEYELLCSRSWLLPLGTSSYLCGMSIGFMVGGRCGDLIGRRNTMILFTCVEIIGGICTSLSPNYISYVIARSIIAFGSSAKITVAGVLVIELTTARHRSMFKAVSTIGITFVYRAVLALWAYLIPDWRWLNVAVMSPVLLAVLYFPFLPESPRWLMSKNRTEQSFAVLKRGCVINHLGKGPTIGRDKIRQLDWEFHKADSSHKNSVPVCKDTQGRRNRGHSRLTDFKITALSTLIMFGSSLSYIGILFYATAVRDYIYLTGFYNSLAAIPGTVIFFLLYRYFRRRKLPLMVLLLISCCILFGSSIYSIFGKPATDVVHTICSNLVLVLFASSSCMLFLYIPELFPTSVRSQRTGVILGLSRIGTMLCAFINELDVYFVHGFPILVYSAAVAMVIILLLFLPDTTGDNLPDK</sequence>
<feature type="transmembrane region" description="Helical" evidence="5">
    <location>
        <begin position="435"/>
        <end position="458"/>
    </location>
</feature>
<dbReference type="GO" id="GO:0022857">
    <property type="term" value="F:transmembrane transporter activity"/>
    <property type="evidence" value="ECO:0007669"/>
    <property type="project" value="InterPro"/>
</dbReference>
<evidence type="ECO:0000256" key="4">
    <source>
        <dbReference type="ARBA" id="ARBA00023136"/>
    </source>
</evidence>
<reference evidence="7" key="1">
    <citation type="submission" date="2024-06" db="EMBL/GenBank/DDBJ databases">
        <authorList>
            <person name="Liu X."/>
            <person name="Lenzi L."/>
            <person name="Haldenby T S."/>
            <person name="Uol C."/>
        </authorList>
    </citation>
    <scope>NUCLEOTIDE SEQUENCE</scope>
</reference>
<dbReference type="Gene3D" id="1.20.1250.20">
    <property type="entry name" value="MFS general substrate transporter like domains"/>
    <property type="match status" value="1"/>
</dbReference>
<comment type="caution">
    <text evidence="7">The sequence shown here is derived from an EMBL/GenBank/DDBJ whole genome shotgun (WGS) entry which is preliminary data.</text>
</comment>
<keyword evidence="3 5" id="KW-1133">Transmembrane helix</keyword>
<accession>A0AAV2TR72</accession>
<feature type="transmembrane region" description="Helical" evidence="5">
    <location>
        <begin position="562"/>
        <end position="580"/>
    </location>
</feature>
<dbReference type="SUPFAM" id="SSF103473">
    <property type="entry name" value="MFS general substrate transporter"/>
    <property type="match status" value="1"/>
</dbReference>
<feature type="transmembrane region" description="Helical" evidence="5">
    <location>
        <begin position="308"/>
        <end position="327"/>
    </location>
</feature>
<feature type="transmembrane region" description="Helical" evidence="5">
    <location>
        <begin position="531"/>
        <end position="550"/>
    </location>
</feature>
<dbReference type="PANTHER" id="PTHR24064">
    <property type="entry name" value="SOLUTE CARRIER FAMILY 22 MEMBER"/>
    <property type="match status" value="1"/>
</dbReference>
<feature type="transmembrane region" description="Helical" evidence="5">
    <location>
        <begin position="190"/>
        <end position="210"/>
    </location>
</feature>
<dbReference type="Proteomes" id="UP001497525">
    <property type="component" value="Unassembled WGS sequence"/>
</dbReference>
<dbReference type="GO" id="GO:0016020">
    <property type="term" value="C:membrane"/>
    <property type="evidence" value="ECO:0007669"/>
    <property type="project" value="UniProtKB-SubCell"/>
</dbReference>
<gene>
    <name evidence="7" type="ORF">CDAUBV1_LOCUS13572</name>
</gene>
<evidence type="ECO:0000256" key="3">
    <source>
        <dbReference type="ARBA" id="ARBA00022989"/>
    </source>
</evidence>
<feature type="domain" description="Major facilitator superfamily (MFS) profile" evidence="6">
    <location>
        <begin position="143"/>
        <end position="584"/>
    </location>
</feature>
<proteinExistence type="predicted"/>
<keyword evidence="2 5" id="KW-0812">Transmembrane</keyword>
<name>A0AAV2TR72_CALDB</name>
<dbReference type="Pfam" id="PF00083">
    <property type="entry name" value="Sugar_tr"/>
    <property type="match status" value="1"/>
</dbReference>
<evidence type="ECO:0000256" key="1">
    <source>
        <dbReference type="ARBA" id="ARBA00004141"/>
    </source>
</evidence>
<dbReference type="InterPro" id="IPR005828">
    <property type="entry name" value="MFS_sugar_transport-like"/>
</dbReference>
<dbReference type="InterPro" id="IPR020846">
    <property type="entry name" value="MFS_dom"/>
</dbReference>
<feature type="transmembrane region" description="Helical" evidence="5">
    <location>
        <begin position="407"/>
        <end position="429"/>
    </location>
</feature>
<evidence type="ECO:0000256" key="5">
    <source>
        <dbReference type="SAM" id="Phobius"/>
    </source>
</evidence>
<feature type="transmembrane region" description="Helical" evidence="5">
    <location>
        <begin position="495"/>
        <end position="519"/>
    </location>
</feature>
<keyword evidence="4 5" id="KW-0472">Membrane</keyword>
<evidence type="ECO:0000313" key="7">
    <source>
        <dbReference type="EMBL" id="CAL5138764.1"/>
    </source>
</evidence>
<evidence type="ECO:0000313" key="8">
    <source>
        <dbReference type="Proteomes" id="UP001497525"/>
    </source>
</evidence>
<protein>
    <recommendedName>
        <fullName evidence="6">Major facilitator superfamily (MFS) profile domain-containing protein</fullName>
    </recommendedName>
</protein>